<evidence type="ECO:0000313" key="3">
    <source>
        <dbReference type="Proteomes" id="UP000177941"/>
    </source>
</evidence>
<dbReference type="InterPro" id="IPR006190">
    <property type="entry name" value="SAF_AFP_Neu5Ac"/>
</dbReference>
<dbReference type="CDD" id="cd11615">
    <property type="entry name" value="SAF_NeuB_like"/>
    <property type="match status" value="1"/>
</dbReference>
<dbReference type="Pfam" id="PF01261">
    <property type="entry name" value="AP_endonuc_2"/>
    <property type="match status" value="1"/>
</dbReference>
<dbReference type="InterPro" id="IPR051690">
    <property type="entry name" value="PseI-like"/>
</dbReference>
<dbReference type="PANTHER" id="PTHR42966">
    <property type="entry name" value="N-ACETYLNEURAMINATE SYNTHASE"/>
    <property type="match status" value="1"/>
</dbReference>
<dbReference type="InterPro" id="IPR036237">
    <property type="entry name" value="Xyl_isomerase-like_sf"/>
</dbReference>
<dbReference type="SUPFAM" id="SSF51569">
    <property type="entry name" value="Aldolase"/>
    <property type="match status" value="1"/>
</dbReference>
<evidence type="ECO:0000313" key="2">
    <source>
        <dbReference type="EMBL" id="OGY36702.1"/>
    </source>
</evidence>
<dbReference type="PANTHER" id="PTHR42966:SF3">
    <property type="entry name" value="BLR5971 PROTEIN"/>
    <property type="match status" value="1"/>
</dbReference>
<dbReference type="InterPro" id="IPR013785">
    <property type="entry name" value="Aldolase_TIM"/>
</dbReference>
<dbReference type="Gene3D" id="3.90.1210.10">
    <property type="entry name" value="Antifreeze-like/N-acetylneuraminic acid synthase C-terminal domain"/>
    <property type="match status" value="1"/>
</dbReference>
<reference evidence="2 3" key="1">
    <citation type="journal article" date="2016" name="Nat. Commun.">
        <title>Thousands of microbial genomes shed light on interconnected biogeochemical processes in an aquifer system.</title>
        <authorList>
            <person name="Anantharaman K."/>
            <person name="Brown C.T."/>
            <person name="Hug L.A."/>
            <person name="Sharon I."/>
            <person name="Castelle C.J."/>
            <person name="Probst A.J."/>
            <person name="Thomas B.C."/>
            <person name="Singh A."/>
            <person name="Wilkins M.J."/>
            <person name="Karaoz U."/>
            <person name="Brodie E.L."/>
            <person name="Williams K.H."/>
            <person name="Hubbard S.S."/>
            <person name="Banfield J.F."/>
        </authorList>
    </citation>
    <scope>NUCLEOTIDE SEQUENCE [LARGE SCALE GENOMIC DNA]</scope>
</reference>
<dbReference type="InterPro" id="IPR013022">
    <property type="entry name" value="Xyl_isomerase-like_TIM-brl"/>
</dbReference>
<feature type="domain" description="AFP-like" evidence="1">
    <location>
        <begin position="292"/>
        <end position="350"/>
    </location>
</feature>
<dbReference type="InterPro" id="IPR013132">
    <property type="entry name" value="PseI/NeuA/B-like_N"/>
</dbReference>
<dbReference type="SMART" id="SM00858">
    <property type="entry name" value="SAF"/>
    <property type="match status" value="1"/>
</dbReference>
<dbReference type="Gene3D" id="3.20.20.70">
    <property type="entry name" value="Aldolase class I"/>
    <property type="match status" value="1"/>
</dbReference>
<sequence>MQISPLIVGKRIIGPGAPTFIIAEAGLNHNGSVQRAMELIDAAADAGADAVKFQKRNLAEVYQQKILDNPNSAEQKYQYLIPLLKEFELSDDAYLELEAYAEKRGIIFMVNPWDKKSCDMIEELLHVPVYKVGSPDFTNNELLEYIAHTKKPMIVSTGMAQEEEIEKGVAFIKSLNVPFAILHCNSTYPAPFQEINLKYMDVLNKYGVPVGYSGHERGIAVSIGAVARGATIIERHITTDRNLEGPDHKASLLPLEFKDMVAGIREVELAIGDAKKQLSRGEIMNRELLAKSVVAKTFIADGTVITRDMLTTKSPAKGLSPQKLDELVEVSACRDIPAGDVLTEDDLAGSSIAETFSSEDIAWKWGPVVRWKDFESYLQYKPDLFEFHLSDKDLDEEIPKGTFSQEVVVHAPEYMKRVYLNAASEDPEERKQVIAILQRSVDVARQLGQSFQGTPKFIIHPGGITLTKSENPAKLLEIFADTLSQLKSDGVEILPENLPPRPWVFGGEWVTNIFMLKDEIKDFLEKTGYFMCFDTSHAALSCNQYGEDLVQMITDLKPFIHHLHVADGSGTGEEGLQIGQGTVDFSSILDPLTGYTGTMVPEIWQGHLHGGRGFLQAMEHLKQYMK</sequence>
<dbReference type="Pfam" id="PF03102">
    <property type="entry name" value="NeuB"/>
    <property type="match status" value="1"/>
</dbReference>
<dbReference type="EMBL" id="MHHS01000030">
    <property type="protein sequence ID" value="OGY36702.1"/>
    <property type="molecule type" value="Genomic_DNA"/>
</dbReference>
<dbReference type="InterPro" id="IPR013974">
    <property type="entry name" value="SAF"/>
</dbReference>
<dbReference type="InterPro" id="IPR057736">
    <property type="entry name" value="SAF_PseI/NeuA/NeuB"/>
</dbReference>
<dbReference type="Gene3D" id="3.20.20.150">
    <property type="entry name" value="Divalent-metal-dependent TIM barrel enzymes"/>
    <property type="match status" value="1"/>
</dbReference>
<dbReference type="SUPFAM" id="SSF51658">
    <property type="entry name" value="Xylose isomerase-like"/>
    <property type="match status" value="1"/>
</dbReference>
<accession>A0A1G1X9P5</accession>
<dbReference type="Pfam" id="PF08666">
    <property type="entry name" value="SAF"/>
    <property type="match status" value="1"/>
</dbReference>
<dbReference type="PROSITE" id="PS50844">
    <property type="entry name" value="AFP_LIKE"/>
    <property type="match status" value="1"/>
</dbReference>
<dbReference type="AlphaFoldDB" id="A0A1G1X9P5"/>
<proteinExistence type="predicted"/>
<dbReference type="Proteomes" id="UP000177941">
    <property type="component" value="Unassembled WGS sequence"/>
</dbReference>
<evidence type="ECO:0000259" key="1">
    <source>
        <dbReference type="PROSITE" id="PS50844"/>
    </source>
</evidence>
<gene>
    <name evidence="2" type="ORF">A3E36_03960</name>
</gene>
<comment type="caution">
    <text evidence="2">The sequence shown here is derived from an EMBL/GenBank/DDBJ whole genome shotgun (WGS) entry which is preliminary data.</text>
</comment>
<dbReference type="GO" id="GO:0016051">
    <property type="term" value="P:carbohydrate biosynthetic process"/>
    <property type="evidence" value="ECO:0007669"/>
    <property type="project" value="InterPro"/>
</dbReference>
<protein>
    <recommendedName>
        <fullName evidence="1">AFP-like domain-containing protein</fullName>
    </recommendedName>
</protein>
<dbReference type="GO" id="GO:0047444">
    <property type="term" value="F:N-acylneuraminate-9-phosphate synthase activity"/>
    <property type="evidence" value="ECO:0007669"/>
    <property type="project" value="TreeGrafter"/>
</dbReference>
<name>A0A1G1X9P5_9BACT</name>
<dbReference type="SUPFAM" id="SSF51269">
    <property type="entry name" value="AFP III-like domain"/>
    <property type="match status" value="1"/>
</dbReference>
<dbReference type="InterPro" id="IPR036732">
    <property type="entry name" value="AFP_Neu5c_C_sf"/>
</dbReference>
<organism evidence="2 3">
    <name type="scientific">Candidatus Andersenbacteria bacterium RIFCSPHIGHO2_12_FULL_45_11b</name>
    <dbReference type="NCBI Taxonomy" id="1797282"/>
    <lineage>
        <taxon>Bacteria</taxon>
        <taxon>Candidatus Anderseniibacteriota</taxon>
    </lineage>
</organism>